<evidence type="ECO:0000313" key="1">
    <source>
        <dbReference type="EMBL" id="KAG2311087.1"/>
    </source>
</evidence>
<dbReference type="OrthoDB" id="1105204at2759"/>
<organism evidence="1 2">
    <name type="scientific">Brassica carinata</name>
    <name type="common">Ethiopian mustard</name>
    <name type="synonym">Abyssinian cabbage</name>
    <dbReference type="NCBI Taxonomy" id="52824"/>
    <lineage>
        <taxon>Eukaryota</taxon>
        <taxon>Viridiplantae</taxon>
        <taxon>Streptophyta</taxon>
        <taxon>Embryophyta</taxon>
        <taxon>Tracheophyta</taxon>
        <taxon>Spermatophyta</taxon>
        <taxon>Magnoliopsida</taxon>
        <taxon>eudicotyledons</taxon>
        <taxon>Gunneridae</taxon>
        <taxon>Pentapetalae</taxon>
        <taxon>rosids</taxon>
        <taxon>malvids</taxon>
        <taxon>Brassicales</taxon>
        <taxon>Brassicaceae</taxon>
        <taxon>Brassiceae</taxon>
        <taxon>Brassica</taxon>
    </lineage>
</organism>
<dbReference type="EMBL" id="JAAMPC010000005">
    <property type="protein sequence ID" value="KAG2311087.1"/>
    <property type="molecule type" value="Genomic_DNA"/>
</dbReference>
<comment type="caution">
    <text evidence="1">The sequence shown here is derived from an EMBL/GenBank/DDBJ whole genome shotgun (WGS) entry which is preliminary data.</text>
</comment>
<name>A0A8X7VH29_BRACI</name>
<proteinExistence type="predicted"/>
<protein>
    <submittedName>
        <fullName evidence="1">Uncharacterized protein</fullName>
    </submittedName>
</protein>
<sequence>MVCSLKLIWRIFTGQNSLWADWVRQHLVRQQSFRDIRDTGLGSWVWRKLLQLRPIAKQFPRMEVHNGMTVRFWTDIWHPMGRLIEVAGEIGTQKLGIARTALINEVRRDGDWEFRRCRDRRM</sequence>
<dbReference type="Proteomes" id="UP000886595">
    <property type="component" value="Unassembled WGS sequence"/>
</dbReference>
<evidence type="ECO:0000313" key="2">
    <source>
        <dbReference type="Proteomes" id="UP000886595"/>
    </source>
</evidence>
<dbReference type="AlphaFoldDB" id="A0A8X7VH29"/>
<reference evidence="1 2" key="1">
    <citation type="submission" date="2020-02" db="EMBL/GenBank/DDBJ databases">
        <authorList>
            <person name="Ma Q."/>
            <person name="Huang Y."/>
            <person name="Song X."/>
            <person name="Pei D."/>
        </authorList>
    </citation>
    <scope>NUCLEOTIDE SEQUENCE [LARGE SCALE GENOMIC DNA]</scope>
    <source>
        <strain evidence="1">Sxm20200214</strain>
        <tissue evidence="1">Leaf</tissue>
    </source>
</reference>
<accession>A0A8X7VH29</accession>
<keyword evidence="2" id="KW-1185">Reference proteome</keyword>
<gene>
    <name evidence="1" type="ORF">Bca52824_022644</name>
</gene>